<dbReference type="Pfam" id="PF00534">
    <property type="entry name" value="Glycos_transf_1"/>
    <property type="match status" value="1"/>
</dbReference>
<sequence>MSPPKILFIASVPYPTGWAASARIRNLVAGFEASHWHVDICLFGRPAAEAIESYGNNISWCFPDVRGGRLGRQYAYYVAPRRLAYQVQTKSVYQTYDCVYLYARAYSVVAPLIAAFQGIGVRVIVDVNEAHSHFSGLGGALSPNFWNSYFGYRHAIPRADLIACISEELSDFYRDIGANTFLLPSVEFYDQRPEKNRLGRTKFLYSGSFYERDYPDLMLSIVEGLLQRGVPLDFVITGPYESSPNAEKYLKRIESSDCLRENTRLLGRVPESEYLEIKRTIDFGFILRRNHHAERASFPTRLVEFIREGIIPVTTSVPDVPNYLSHGLDSVFTESQGIDATVEYLVKVCENSDEMNRLRDNAFDAGKLHFCAKKNVARLIDYLDG</sequence>
<name>A0ABU1AYD9_9BACT</name>
<dbReference type="RefSeq" id="WP_308951987.1">
    <property type="nucleotide sequence ID" value="NZ_JARXHW010000054.1"/>
</dbReference>
<evidence type="ECO:0000313" key="3">
    <source>
        <dbReference type="Proteomes" id="UP001225316"/>
    </source>
</evidence>
<keyword evidence="2" id="KW-0808">Transferase</keyword>
<reference evidence="2 3" key="1">
    <citation type="submission" date="2023-04" db="EMBL/GenBank/DDBJ databases">
        <title>A novel bacteria isolated from coastal sediment.</title>
        <authorList>
            <person name="Liu X.-J."/>
            <person name="Du Z.-J."/>
        </authorList>
    </citation>
    <scope>NUCLEOTIDE SEQUENCE [LARGE SCALE GENOMIC DNA]</scope>
    <source>
        <strain evidence="2 3">SDUM461003</strain>
    </source>
</reference>
<proteinExistence type="predicted"/>
<evidence type="ECO:0000259" key="1">
    <source>
        <dbReference type="Pfam" id="PF00534"/>
    </source>
</evidence>
<dbReference type="GO" id="GO:0016757">
    <property type="term" value="F:glycosyltransferase activity"/>
    <property type="evidence" value="ECO:0007669"/>
    <property type="project" value="UniProtKB-KW"/>
</dbReference>
<comment type="caution">
    <text evidence="2">The sequence shown here is derived from an EMBL/GenBank/DDBJ whole genome shotgun (WGS) entry which is preliminary data.</text>
</comment>
<organism evidence="2 3">
    <name type="scientific">Thalassobacterium maritimum</name>
    <dbReference type="NCBI Taxonomy" id="3041265"/>
    <lineage>
        <taxon>Bacteria</taxon>
        <taxon>Pseudomonadati</taxon>
        <taxon>Verrucomicrobiota</taxon>
        <taxon>Opitutia</taxon>
        <taxon>Puniceicoccales</taxon>
        <taxon>Coraliomargaritaceae</taxon>
        <taxon>Thalassobacterium</taxon>
    </lineage>
</organism>
<gene>
    <name evidence="2" type="ORF">QEH52_16645</name>
</gene>
<feature type="domain" description="Glycosyl transferase family 1" evidence="1">
    <location>
        <begin position="195"/>
        <end position="362"/>
    </location>
</feature>
<protein>
    <submittedName>
        <fullName evidence="2">Glycosyltransferase</fullName>
        <ecNumber evidence="2">2.4.-.-</ecNumber>
    </submittedName>
</protein>
<dbReference type="Gene3D" id="3.40.50.2000">
    <property type="entry name" value="Glycogen Phosphorylase B"/>
    <property type="match status" value="1"/>
</dbReference>
<dbReference type="SUPFAM" id="SSF53756">
    <property type="entry name" value="UDP-Glycosyltransferase/glycogen phosphorylase"/>
    <property type="match status" value="1"/>
</dbReference>
<keyword evidence="3" id="KW-1185">Reference proteome</keyword>
<evidence type="ECO:0000313" key="2">
    <source>
        <dbReference type="EMBL" id="MDQ8209157.1"/>
    </source>
</evidence>
<dbReference type="EMBL" id="JARXHW010000054">
    <property type="protein sequence ID" value="MDQ8209157.1"/>
    <property type="molecule type" value="Genomic_DNA"/>
</dbReference>
<accession>A0ABU1AYD9</accession>
<dbReference type="EC" id="2.4.-.-" evidence="2"/>
<keyword evidence="2" id="KW-0328">Glycosyltransferase</keyword>
<dbReference type="InterPro" id="IPR001296">
    <property type="entry name" value="Glyco_trans_1"/>
</dbReference>
<dbReference type="Proteomes" id="UP001225316">
    <property type="component" value="Unassembled WGS sequence"/>
</dbReference>